<keyword evidence="1" id="KW-0680">Restriction system</keyword>
<proteinExistence type="predicted"/>
<reference evidence="4" key="1">
    <citation type="submission" date="2022-06" db="EMBL/GenBank/DDBJ databases">
        <title>Complete Genome Sequence of Arcanobacterium pinnipediorum strain DSM 28752 isolated from a harbour seal.</title>
        <authorList>
            <person name="Borowiak M."/>
            <person name="Kreitlow A."/>
            <person name="Alssahen M."/>
            <person name="Malorny B."/>
            <person name="Laemmler C."/>
            <person name="Prenger-Berninghoff E."/>
            <person name="Siebert U."/>
            <person name="Ploetz M."/>
            <person name="Abdulmawjood A."/>
        </authorList>
    </citation>
    <scope>NUCLEOTIDE SEQUENCE</scope>
    <source>
        <strain evidence="4">DSM 28752</strain>
    </source>
</reference>
<dbReference type="RefSeq" id="WP_252673849.1">
    <property type="nucleotide sequence ID" value="NZ_CP099547.1"/>
</dbReference>
<evidence type="ECO:0000313" key="4">
    <source>
        <dbReference type="EMBL" id="USR79999.1"/>
    </source>
</evidence>
<dbReference type="PANTHER" id="PTHR30408">
    <property type="entry name" value="TYPE-1 RESTRICTION ENZYME ECOKI SPECIFICITY PROTEIN"/>
    <property type="match status" value="1"/>
</dbReference>
<organism evidence="4 5">
    <name type="scientific">Arcanobacterium pinnipediorum</name>
    <dbReference type="NCBI Taxonomy" id="1503041"/>
    <lineage>
        <taxon>Bacteria</taxon>
        <taxon>Bacillati</taxon>
        <taxon>Actinomycetota</taxon>
        <taxon>Actinomycetes</taxon>
        <taxon>Actinomycetales</taxon>
        <taxon>Actinomycetaceae</taxon>
        <taxon>Arcanobacterium</taxon>
    </lineage>
</organism>
<evidence type="ECO:0008006" key="6">
    <source>
        <dbReference type="Google" id="ProtNLM"/>
    </source>
</evidence>
<keyword evidence="3" id="KW-0175">Coiled coil</keyword>
<dbReference type="EMBL" id="CP099547">
    <property type="protein sequence ID" value="USR79999.1"/>
    <property type="molecule type" value="Genomic_DNA"/>
</dbReference>
<keyword evidence="2" id="KW-0238">DNA-binding</keyword>
<evidence type="ECO:0000256" key="1">
    <source>
        <dbReference type="ARBA" id="ARBA00022747"/>
    </source>
</evidence>
<dbReference type="PANTHER" id="PTHR30408:SF12">
    <property type="entry name" value="TYPE I RESTRICTION ENZYME MJAVIII SPECIFICITY SUBUNIT"/>
    <property type="match status" value="1"/>
</dbReference>
<dbReference type="Proteomes" id="UP001056109">
    <property type="component" value="Chromosome"/>
</dbReference>
<evidence type="ECO:0000256" key="3">
    <source>
        <dbReference type="SAM" id="Coils"/>
    </source>
</evidence>
<gene>
    <name evidence="4" type="ORF">NG665_03220</name>
</gene>
<feature type="coiled-coil region" evidence="3">
    <location>
        <begin position="142"/>
        <end position="169"/>
    </location>
</feature>
<accession>A0ABY5AIH0</accession>
<keyword evidence="5" id="KW-1185">Reference proteome</keyword>
<dbReference type="Gene3D" id="3.90.220.20">
    <property type="entry name" value="DNA methylase specificity domains"/>
    <property type="match status" value="2"/>
</dbReference>
<protein>
    <recommendedName>
        <fullName evidence="6">Type I restriction modification DNA specificity domain-containing protein</fullName>
    </recommendedName>
</protein>
<evidence type="ECO:0000256" key="2">
    <source>
        <dbReference type="ARBA" id="ARBA00023125"/>
    </source>
</evidence>
<sequence length="171" mass="19641">MVARFISERISGALINSVDYVTTGNMIKNAQGVTVFDGVVPDSGVHAYKVNDILLSNIRPYLQKIWQADRDGGASTDVLVLRTTREYDPRFLYYQMRRKKYFDYVMEDVSGVKMPRGKKPHILKFQILDIPLTEQVEIADQVSQIDEAIHDLERRLTELEGKKKSVLSQYL</sequence>
<dbReference type="SUPFAM" id="SSF116734">
    <property type="entry name" value="DNA methylase specificity domain"/>
    <property type="match status" value="1"/>
</dbReference>
<dbReference type="InterPro" id="IPR052021">
    <property type="entry name" value="Type-I_RS_S_subunit"/>
</dbReference>
<name>A0ABY5AIH0_9ACTO</name>
<evidence type="ECO:0000313" key="5">
    <source>
        <dbReference type="Proteomes" id="UP001056109"/>
    </source>
</evidence>
<dbReference type="InterPro" id="IPR044946">
    <property type="entry name" value="Restrct_endonuc_typeI_TRD_sf"/>
</dbReference>